<reference evidence="4" key="1">
    <citation type="submission" date="2012-12" db="EMBL/GenBank/DDBJ databases">
        <authorList>
            <person name="Hellsten U."/>
            <person name="Grimwood J."/>
            <person name="Chapman J.A."/>
            <person name="Shapiro H."/>
            <person name="Aerts A."/>
            <person name="Otillar R.P."/>
            <person name="Terry A.Y."/>
            <person name="Boore J.L."/>
            <person name="Simakov O."/>
            <person name="Marletaz F."/>
            <person name="Cho S.-J."/>
            <person name="Edsinger-Gonzales E."/>
            <person name="Havlak P."/>
            <person name="Kuo D.-H."/>
            <person name="Larsson T."/>
            <person name="Lv J."/>
            <person name="Arendt D."/>
            <person name="Savage R."/>
            <person name="Osoegawa K."/>
            <person name="de Jong P."/>
            <person name="Lindberg D.R."/>
            <person name="Seaver E.C."/>
            <person name="Weisblat D.A."/>
            <person name="Putnam N.H."/>
            <person name="Grigoriev I.V."/>
            <person name="Rokhsar D.S."/>
        </authorList>
    </citation>
    <scope>NUCLEOTIDE SEQUENCE</scope>
</reference>
<feature type="domain" description="Guanylate kinase-like" evidence="1">
    <location>
        <begin position="1"/>
        <end position="119"/>
    </location>
</feature>
<dbReference type="EMBL" id="KB097495">
    <property type="protein sequence ID" value="ESN96540.1"/>
    <property type="molecule type" value="Genomic_DNA"/>
</dbReference>
<proteinExistence type="predicted"/>
<accession>T1EH23</accession>
<dbReference type="Proteomes" id="UP000015101">
    <property type="component" value="Unassembled WGS sequence"/>
</dbReference>
<sequence>TRPVIIVGWCKDKLNDQLVERWPTLFETCVPHTTRPMRAGELSGREYFFVLSKEQMEQDIQDGMFMEVGTYNEHYYGVSYRAVHEVAKQHKHCLLDVSLDCVPQLSNMSLHPIVLFVRP</sequence>
<dbReference type="KEGG" id="hro:HELRODRAFT_124649"/>
<dbReference type="CTD" id="20195873"/>
<dbReference type="InterPro" id="IPR008145">
    <property type="entry name" value="GK/Ca_channel_bsu"/>
</dbReference>
<evidence type="ECO:0000259" key="1">
    <source>
        <dbReference type="PROSITE" id="PS50052"/>
    </source>
</evidence>
<dbReference type="InterPro" id="IPR027417">
    <property type="entry name" value="P-loop_NTPase"/>
</dbReference>
<dbReference type="PROSITE" id="PS00856">
    <property type="entry name" value="GUANYLATE_KINASE_1"/>
    <property type="match status" value="1"/>
</dbReference>
<name>T1EH23_HELRO</name>
<reference evidence="2 4" key="2">
    <citation type="journal article" date="2013" name="Nature">
        <title>Insights into bilaterian evolution from three spiralian genomes.</title>
        <authorList>
            <person name="Simakov O."/>
            <person name="Marletaz F."/>
            <person name="Cho S.J."/>
            <person name="Edsinger-Gonzales E."/>
            <person name="Havlak P."/>
            <person name="Hellsten U."/>
            <person name="Kuo D.H."/>
            <person name="Larsson T."/>
            <person name="Lv J."/>
            <person name="Arendt D."/>
            <person name="Savage R."/>
            <person name="Osoegawa K."/>
            <person name="de Jong P."/>
            <person name="Grimwood J."/>
            <person name="Chapman J.A."/>
            <person name="Shapiro H."/>
            <person name="Aerts A."/>
            <person name="Otillar R.P."/>
            <person name="Terry A.Y."/>
            <person name="Boore J.L."/>
            <person name="Grigoriev I.V."/>
            <person name="Lindberg D.R."/>
            <person name="Seaver E.C."/>
            <person name="Weisblat D.A."/>
            <person name="Putnam N.H."/>
            <person name="Rokhsar D.S."/>
        </authorList>
    </citation>
    <scope>NUCLEOTIDE SEQUENCE</scope>
</reference>
<dbReference type="EMBL" id="AMQM01001409">
    <property type="status" value="NOT_ANNOTATED_CDS"/>
    <property type="molecule type" value="Genomic_DNA"/>
</dbReference>
<dbReference type="InterPro" id="IPR020590">
    <property type="entry name" value="Guanylate_kinase_CS"/>
</dbReference>
<dbReference type="PANTHER" id="PTHR23122">
    <property type="entry name" value="MEMBRANE-ASSOCIATED GUANYLATE KINASE MAGUK"/>
    <property type="match status" value="1"/>
</dbReference>
<dbReference type="InterPro" id="IPR008144">
    <property type="entry name" value="Guanylate_kin-like_dom"/>
</dbReference>
<dbReference type="SMART" id="SM00072">
    <property type="entry name" value="GuKc"/>
    <property type="match status" value="1"/>
</dbReference>
<keyword evidence="4" id="KW-1185">Reference proteome</keyword>
<dbReference type="HOGENOM" id="CLU_137123_0_0_1"/>
<evidence type="ECO:0000313" key="2">
    <source>
        <dbReference type="EMBL" id="ESN96540.1"/>
    </source>
</evidence>
<dbReference type="FunFam" id="3.30.63.10:FF:000002">
    <property type="entry name" value="Guanylate kinase 1"/>
    <property type="match status" value="1"/>
</dbReference>
<dbReference type="InterPro" id="IPR050716">
    <property type="entry name" value="MAGUK"/>
</dbReference>
<evidence type="ECO:0000313" key="3">
    <source>
        <dbReference type="EnsemblMetazoa" id="HelroP124649"/>
    </source>
</evidence>
<gene>
    <name evidence="3" type="primary">20195873</name>
    <name evidence="2" type="ORF">HELRODRAFT_124649</name>
</gene>
<protein>
    <recommendedName>
        <fullName evidence="1">Guanylate kinase-like domain-containing protein</fullName>
    </recommendedName>
</protein>
<dbReference type="AlphaFoldDB" id="T1EH23"/>
<dbReference type="SUPFAM" id="SSF52540">
    <property type="entry name" value="P-loop containing nucleoside triphosphate hydrolases"/>
    <property type="match status" value="1"/>
</dbReference>
<dbReference type="InParanoid" id="T1EH23"/>
<dbReference type="OrthoDB" id="78824at2759"/>
<dbReference type="EnsemblMetazoa" id="HelroT124649">
    <property type="protein sequence ID" value="HelroP124649"/>
    <property type="gene ID" value="HelroG124649"/>
</dbReference>
<dbReference type="eggNOG" id="KOG0708">
    <property type="taxonomic scope" value="Eukaryota"/>
</dbReference>
<dbReference type="Pfam" id="PF00625">
    <property type="entry name" value="Guanylate_kin"/>
    <property type="match status" value="1"/>
</dbReference>
<dbReference type="PROSITE" id="PS50052">
    <property type="entry name" value="GUANYLATE_KINASE_2"/>
    <property type="match status" value="1"/>
</dbReference>
<reference evidence="3" key="3">
    <citation type="submission" date="2015-06" db="UniProtKB">
        <authorList>
            <consortium name="EnsemblMetazoa"/>
        </authorList>
    </citation>
    <scope>IDENTIFICATION</scope>
</reference>
<dbReference type="GeneID" id="20195873"/>
<dbReference type="Gene3D" id="3.40.50.300">
    <property type="entry name" value="P-loop containing nucleotide triphosphate hydrolases"/>
    <property type="match status" value="1"/>
</dbReference>
<organism evidence="3 4">
    <name type="scientific">Helobdella robusta</name>
    <name type="common">Californian leech</name>
    <dbReference type="NCBI Taxonomy" id="6412"/>
    <lineage>
        <taxon>Eukaryota</taxon>
        <taxon>Metazoa</taxon>
        <taxon>Spiralia</taxon>
        <taxon>Lophotrochozoa</taxon>
        <taxon>Annelida</taxon>
        <taxon>Clitellata</taxon>
        <taxon>Hirudinea</taxon>
        <taxon>Rhynchobdellida</taxon>
        <taxon>Glossiphoniidae</taxon>
        <taxon>Helobdella</taxon>
    </lineage>
</organism>
<dbReference type="STRING" id="6412.T1EH23"/>
<evidence type="ECO:0000313" key="4">
    <source>
        <dbReference type="Proteomes" id="UP000015101"/>
    </source>
</evidence>
<dbReference type="RefSeq" id="XP_009025689.1">
    <property type="nucleotide sequence ID" value="XM_009027441.1"/>
</dbReference>